<keyword evidence="6 15" id="KW-0812">Transmembrane</keyword>
<evidence type="ECO:0000256" key="8">
    <source>
        <dbReference type="ARBA" id="ARBA00022741"/>
    </source>
</evidence>
<dbReference type="PROSITE" id="PS50846">
    <property type="entry name" value="HMA_2"/>
    <property type="match status" value="1"/>
</dbReference>
<evidence type="ECO:0000313" key="17">
    <source>
        <dbReference type="EMBL" id="SDD17179.1"/>
    </source>
</evidence>
<dbReference type="GO" id="GO:0005524">
    <property type="term" value="F:ATP binding"/>
    <property type="evidence" value="ECO:0007669"/>
    <property type="project" value="UniProtKB-UniRule"/>
</dbReference>
<dbReference type="OrthoDB" id="9814270at2"/>
<dbReference type="Gene3D" id="2.70.150.10">
    <property type="entry name" value="Calcium-transporting ATPase, cytoplasmic transduction domain A"/>
    <property type="match status" value="1"/>
</dbReference>
<name>A0A1G6SJY2_9GAMM</name>
<feature type="transmembrane region" description="Helical" evidence="15">
    <location>
        <begin position="273"/>
        <end position="291"/>
    </location>
</feature>
<evidence type="ECO:0000256" key="1">
    <source>
        <dbReference type="ARBA" id="ARBA00004651"/>
    </source>
</evidence>
<comment type="subcellular location">
    <subcellularLocation>
        <location evidence="1">Cell membrane</location>
        <topology evidence="1">Multi-pass membrane protein</topology>
    </subcellularLocation>
</comment>
<keyword evidence="14 15" id="KW-0472">Membrane</keyword>
<keyword evidence="7 15" id="KW-0479">Metal-binding</keyword>
<dbReference type="InterPro" id="IPR027256">
    <property type="entry name" value="P-typ_ATPase_IB"/>
</dbReference>
<evidence type="ECO:0000256" key="9">
    <source>
        <dbReference type="ARBA" id="ARBA00022840"/>
    </source>
</evidence>
<evidence type="ECO:0000256" key="3">
    <source>
        <dbReference type="ARBA" id="ARBA00022448"/>
    </source>
</evidence>
<keyword evidence="8 15" id="KW-0547">Nucleotide-binding</keyword>
<evidence type="ECO:0000259" key="16">
    <source>
        <dbReference type="PROSITE" id="PS50846"/>
    </source>
</evidence>
<dbReference type="Proteomes" id="UP000199603">
    <property type="component" value="Unassembled WGS sequence"/>
</dbReference>
<evidence type="ECO:0000256" key="7">
    <source>
        <dbReference type="ARBA" id="ARBA00022723"/>
    </source>
</evidence>
<keyword evidence="13" id="KW-0406">Ion transport</keyword>
<dbReference type="STRING" id="265719.SAMN04488509_101551"/>
<gene>
    <name evidence="17" type="ORF">SAMN04488509_101551</name>
</gene>
<dbReference type="AlphaFoldDB" id="A0A1G6SJY2"/>
<dbReference type="InterPro" id="IPR001757">
    <property type="entry name" value="P_typ_ATPase"/>
</dbReference>
<dbReference type="GO" id="GO:0016887">
    <property type="term" value="F:ATP hydrolysis activity"/>
    <property type="evidence" value="ECO:0007669"/>
    <property type="project" value="InterPro"/>
</dbReference>
<dbReference type="InterPro" id="IPR018303">
    <property type="entry name" value="ATPase_P-typ_P_site"/>
</dbReference>
<keyword evidence="11" id="KW-1278">Translocase</keyword>
<keyword evidence="5" id="KW-0597">Phosphoprotein</keyword>
<dbReference type="InterPro" id="IPR036163">
    <property type="entry name" value="HMA_dom_sf"/>
</dbReference>
<evidence type="ECO:0000256" key="4">
    <source>
        <dbReference type="ARBA" id="ARBA00022475"/>
    </source>
</evidence>
<evidence type="ECO:0000256" key="10">
    <source>
        <dbReference type="ARBA" id="ARBA00022842"/>
    </source>
</evidence>
<dbReference type="InterPro" id="IPR006121">
    <property type="entry name" value="HMA_dom"/>
</dbReference>
<feature type="domain" description="HMA" evidence="16">
    <location>
        <begin position="92"/>
        <end position="158"/>
    </location>
</feature>
<evidence type="ECO:0000256" key="11">
    <source>
        <dbReference type="ARBA" id="ARBA00022967"/>
    </source>
</evidence>
<organism evidence="17 18">
    <name type="scientific">Aquimonas voraii</name>
    <dbReference type="NCBI Taxonomy" id="265719"/>
    <lineage>
        <taxon>Bacteria</taxon>
        <taxon>Pseudomonadati</taxon>
        <taxon>Pseudomonadota</taxon>
        <taxon>Gammaproteobacteria</taxon>
        <taxon>Lysobacterales</taxon>
        <taxon>Lysobacteraceae</taxon>
        <taxon>Aquimonas</taxon>
    </lineage>
</organism>
<dbReference type="InterPro" id="IPR023298">
    <property type="entry name" value="ATPase_P-typ_TM_dom_sf"/>
</dbReference>
<dbReference type="Pfam" id="PF00702">
    <property type="entry name" value="Hydrolase"/>
    <property type="match status" value="1"/>
</dbReference>
<dbReference type="RefSeq" id="WP_091238520.1">
    <property type="nucleotide sequence ID" value="NZ_FNAG01000001.1"/>
</dbReference>
<dbReference type="PRINTS" id="PR00119">
    <property type="entry name" value="CATATPASE"/>
</dbReference>
<dbReference type="NCBIfam" id="TIGR01525">
    <property type="entry name" value="ATPase-IB_hvy"/>
    <property type="match status" value="1"/>
</dbReference>
<reference evidence="17 18" key="1">
    <citation type="submission" date="2016-10" db="EMBL/GenBank/DDBJ databases">
        <authorList>
            <person name="de Groot N.N."/>
        </authorList>
    </citation>
    <scope>NUCLEOTIDE SEQUENCE [LARGE SCALE GENOMIC DNA]</scope>
    <source>
        <strain evidence="17 18">DSM 16957</strain>
    </source>
</reference>
<dbReference type="NCBIfam" id="TIGR01494">
    <property type="entry name" value="ATPase_P-type"/>
    <property type="match status" value="2"/>
</dbReference>
<dbReference type="PANTHER" id="PTHR43520:SF5">
    <property type="entry name" value="CATION-TRANSPORTING P-TYPE ATPASE-RELATED"/>
    <property type="match status" value="1"/>
</dbReference>
<feature type="transmembrane region" description="Helical" evidence="15">
    <location>
        <begin position="212"/>
        <end position="233"/>
    </location>
</feature>
<evidence type="ECO:0000256" key="13">
    <source>
        <dbReference type="ARBA" id="ARBA00023065"/>
    </source>
</evidence>
<dbReference type="InterPro" id="IPR023299">
    <property type="entry name" value="ATPase_P-typ_cyto_dom_N"/>
</dbReference>
<dbReference type="CDD" id="cd02079">
    <property type="entry name" value="P-type_ATPase_HM"/>
    <property type="match status" value="1"/>
</dbReference>
<dbReference type="InterPro" id="IPR008250">
    <property type="entry name" value="ATPase_P-typ_transduc_dom_A_sf"/>
</dbReference>
<accession>A0A1G6SJY2</accession>
<dbReference type="Pfam" id="PF00403">
    <property type="entry name" value="HMA"/>
    <property type="match status" value="1"/>
</dbReference>
<dbReference type="Pfam" id="PF00122">
    <property type="entry name" value="E1-E2_ATPase"/>
    <property type="match status" value="1"/>
</dbReference>
<dbReference type="Gene3D" id="3.30.70.100">
    <property type="match status" value="1"/>
</dbReference>
<dbReference type="SUPFAM" id="SSF81653">
    <property type="entry name" value="Calcium ATPase, transduction domain A"/>
    <property type="match status" value="1"/>
</dbReference>
<keyword evidence="9 15" id="KW-0067">ATP-binding</keyword>
<dbReference type="InterPro" id="IPR036412">
    <property type="entry name" value="HAD-like_sf"/>
</dbReference>
<dbReference type="InterPro" id="IPR023214">
    <property type="entry name" value="HAD_sf"/>
</dbReference>
<dbReference type="SUPFAM" id="SSF56784">
    <property type="entry name" value="HAD-like"/>
    <property type="match status" value="1"/>
</dbReference>
<feature type="transmembrane region" description="Helical" evidence="15">
    <location>
        <begin position="454"/>
        <end position="477"/>
    </location>
</feature>
<keyword evidence="4 15" id="KW-1003">Cell membrane</keyword>
<dbReference type="Gene3D" id="3.40.50.1000">
    <property type="entry name" value="HAD superfamily/HAD-like"/>
    <property type="match status" value="1"/>
</dbReference>
<dbReference type="SUPFAM" id="SSF81665">
    <property type="entry name" value="Calcium ATPase, transmembrane domain M"/>
    <property type="match status" value="1"/>
</dbReference>
<proteinExistence type="inferred from homology"/>
<dbReference type="NCBIfam" id="TIGR01512">
    <property type="entry name" value="ATPase-IB2_Cd"/>
    <property type="match status" value="1"/>
</dbReference>
<evidence type="ECO:0000256" key="6">
    <source>
        <dbReference type="ARBA" id="ARBA00022692"/>
    </source>
</evidence>
<dbReference type="SUPFAM" id="SSF55008">
    <property type="entry name" value="HMA, heavy metal-associated domain"/>
    <property type="match status" value="1"/>
</dbReference>
<dbReference type="GO" id="GO:0005507">
    <property type="term" value="F:copper ion binding"/>
    <property type="evidence" value="ECO:0007669"/>
    <property type="project" value="TreeGrafter"/>
</dbReference>
<feature type="transmembrane region" description="Helical" evidence="15">
    <location>
        <begin position="245"/>
        <end position="261"/>
    </location>
</feature>
<dbReference type="PANTHER" id="PTHR43520">
    <property type="entry name" value="ATP7, ISOFORM B"/>
    <property type="match status" value="1"/>
</dbReference>
<comment type="similarity">
    <text evidence="2 15">Belongs to the cation transport ATPase (P-type) (TC 3.A.3) family. Type IB subfamily.</text>
</comment>
<evidence type="ECO:0000256" key="14">
    <source>
        <dbReference type="ARBA" id="ARBA00023136"/>
    </source>
</evidence>
<keyword evidence="3" id="KW-0813">Transport</keyword>
<dbReference type="InterPro" id="IPR059000">
    <property type="entry name" value="ATPase_P-type_domA"/>
</dbReference>
<dbReference type="EMBL" id="FNAG01000001">
    <property type="protein sequence ID" value="SDD17179.1"/>
    <property type="molecule type" value="Genomic_DNA"/>
</dbReference>
<dbReference type="Gene3D" id="3.40.1110.10">
    <property type="entry name" value="Calcium-transporting ATPase, cytoplasmic domain N"/>
    <property type="match status" value="1"/>
</dbReference>
<dbReference type="GO" id="GO:0055070">
    <property type="term" value="P:copper ion homeostasis"/>
    <property type="evidence" value="ECO:0007669"/>
    <property type="project" value="TreeGrafter"/>
</dbReference>
<dbReference type="GO" id="GO:0005886">
    <property type="term" value="C:plasma membrane"/>
    <property type="evidence" value="ECO:0007669"/>
    <property type="project" value="UniProtKB-SubCell"/>
</dbReference>
<feature type="transmembrane region" description="Helical" evidence="15">
    <location>
        <begin position="745"/>
        <end position="761"/>
    </location>
</feature>
<keyword evidence="18" id="KW-1185">Reference proteome</keyword>
<dbReference type="PROSITE" id="PS00154">
    <property type="entry name" value="ATPASE_E1_E2"/>
    <property type="match status" value="1"/>
</dbReference>
<sequence>MDMRSPACHHCGEPLPAAPVLTEFKGAQRAFCCGGCAGAARFIEQAGLGDYYKLREEQGRRVGEDAQDYSAFDREDVLAEHSRVPAEAPDCRELTLIVDGMRCAACSWLIDRALGSLDGVEDVQSNAISGRVRLRWRPARLRLSSALERLAGLGYAAHLSPGEGLERARAAERRQLLLRLGVAGLGSLQAMMFAEALYLDFANQMAPATRDFFRWITFAVSAPVVFYAGWPFLAGMVKELRQRRLGMDTLIGSSVLLAYFASLVETLRGGAHVWFDAAVMFVFFLLVARYLERMARQRANAAVDALAQARPALAWRLDASDEAVQVPVAALAVGDRVRVPVGEALPADGVLDMPAAEVDEALLSGESTPVTKRAGDEVYAGSVARLQPLRLRITRTGQDTRLSHLTQLVERAQNARPRVAQIADRVAGHFVAALMVSAALTFAVWWQFNPERAFEVMLAVLVVSCPCALSLAIPAALATAGNTLTKLGALPLRGDALSDLADVDTVLLDKTGTLTTGSPQIARVEALAELDAEAVTRIAAALERDAGHPLARAFAGIAAPRAEAIEVSAGAGVAGEVEGRRWRIGHAGFAAGLDHDLPGIWLGDGARAIARFELVDAPRSDAHEAIAALRTQGLRVEVLSGDAPEAVEATARTLGIERWSARATPESKLARLRELQAQGHRVLMLGDGINDAPVLGGADVSFALACGAPMAHRAADIVLSGERLMRLPQVVQLARRTRRMIRENLAWALVYNAIALPFAAAGWVTPWIAALGMAGSSLLVTLNALRLGRSAAWTLPDTARMSPPTLPESPR</sequence>
<evidence type="ECO:0000256" key="5">
    <source>
        <dbReference type="ARBA" id="ARBA00022553"/>
    </source>
</evidence>
<evidence type="ECO:0000256" key="12">
    <source>
        <dbReference type="ARBA" id="ARBA00022989"/>
    </source>
</evidence>
<keyword evidence="10" id="KW-0460">Magnesium</keyword>
<dbReference type="NCBIfam" id="TIGR01511">
    <property type="entry name" value="ATPase-IB1_Cu"/>
    <property type="match status" value="1"/>
</dbReference>
<keyword evidence="12 15" id="KW-1133">Transmembrane helix</keyword>
<evidence type="ECO:0000256" key="2">
    <source>
        <dbReference type="ARBA" id="ARBA00006024"/>
    </source>
</evidence>
<dbReference type="GO" id="GO:0043682">
    <property type="term" value="F:P-type divalent copper transporter activity"/>
    <property type="evidence" value="ECO:0007669"/>
    <property type="project" value="TreeGrafter"/>
</dbReference>
<evidence type="ECO:0000313" key="18">
    <source>
        <dbReference type="Proteomes" id="UP000199603"/>
    </source>
</evidence>
<protein>
    <submittedName>
        <fullName evidence="17">Cu2+-exporting ATPase</fullName>
    </submittedName>
</protein>
<feature type="transmembrane region" description="Helical" evidence="15">
    <location>
        <begin position="176"/>
        <end position="200"/>
    </location>
</feature>
<evidence type="ECO:0000256" key="15">
    <source>
        <dbReference type="RuleBase" id="RU362081"/>
    </source>
</evidence>
<dbReference type="CDD" id="cd00371">
    <property type="entry name" value="HMA"/>
    <property type="match status" value="1"/>
</dbReference>
<dbReference type="Pfam" id="PF12156">
    <property type="entry name" value="ATPase-cat_bd"/>
    <property type="match status" value="1"/>
</dbReference>
<dbReference type="InterPro" id="IPR021993">
    <property type="entry name" value="ATPase-cat-bd"/>
</dbReference>
<feature type="transmembrane region" description="Helical" evidence="15">
    <location>
        <begin position="426"/>
        <end position="448"/>
    </location>
</feature>